<evidence type="ECO:0000313" key="2">
    <source>
        <dbReference type="Proteomes" id="UP001479436"/>
    </source>
</evidence>
<organism evidence="1 2">
    <name type="scientific">Basidiobolus ranarum</name>
    <dbReference type="NCBI Taxonomy" id="34480"/>
    <lineage>
        <taxon>Eukaryota</taxon>
        <taxon>Fungi</taxon>
        <taxon>Fungi incertae sedis</taxon>
        <taxon>Zoopagomycota</taxon>
        <taxon>Entomophthoromycotina</taxon>
        <taxon>Basidiobolomycetes</taxon>
        <taxon>Basidiobolales</taxon>
        <taxon>Basidiobolaceae</taxon>
        <taxon>Basidiobolus</taxon>
    </lineage>
</organism>
<protein>
    <recommendedName>
        <fullName evidence="3">Phosphoglycerate mutase</fullName>
    </recommendedName>
</protein>
<comment type="caution">
    <text evidence="1">The sequence shown here is derived from an EMBL/GenBank/DDBJ whole genome shotgun (WGS) entry which is preliminary data.</text>
</comment>
<gene>
    <name evidence="1" type="ORF">K7432_010206</name>
</gene>
<dbReference type="Proteomes" id="UP001479436">
    <property type="component" value="Unassembled WGS sequence"/>
</dbReference>
<proteinExistence type="predicted"/>
<dbReference type="InterPro" id="IPR029033">
    <property type="entry name" value="His_PPase_superfam"/>
</dbReference>
<reference evidence="1 2" key="1">
    <citation type="submission" date="2023-04" db="EMBL/GenBank/DDBJ databases">
        <title>Genome of Basidiobolus ranarum AG-B5.</title>
        <authorList>
            <person name="Stajich J.E."/>
            <person name="Carter-House D."/>
            <person name="Gryganskyi A."/>
        </authorList>
    </citation>
    <scope>NUCLEOTIDE SEQUENCE [LARGE SCALE GENOMIC DNA]</scope>
    <source>
        <strain evidence="1 2">AG-B5</strain>
    </source>
</reference>
<name>A0ABR2WP51_9FUNG</name>
<evidence type="ECO:0000313" key="1">
    <source>
        <dbReference type="EMBL" id="KAK9763270.1"/>
    </source>
</evidence>
<dbReference type="SUPFAM" id="SSF53254">
    <property type="entry name" value="Phosphoglycerate mutase-like"/>
    <property type="match status" value="1"/>
</dbReference>
<dbReference type="PANTHER" id="PTHR47821:SF2">
    <property type="entry name" value="PHOSPHOGLYCERATE MUTASE FAMILY PROTEIN"/>
    <property type="match status" value="1"/>
</dbReference>
<dbReference type="SMART" id="SM00855">
    <property type="entry name" value="PGAM"/>
    <property type="match status" value="1"/>
</dbReference>
<dbReference type="Gene3D" id="3.40.50.1240">
    <property type="entry name" value="Phosphoglycerate mutase-like"/>
    <property type="match status" value="1"/>
</dbReference>
<dbReference type="EMBL" id="JASJQH010000684">
    <property type="protein sequence ID" value="KAK9763270.1"/>
    <property type="molecule type" value="Genomic_DNA"/>
</dbReference>
<sequence>MATSQLDFTKLKNEYYGLRHGFSKANELNLIVSDPRIGCENYGLTDLGKSQAKQAAEEFFNQVQEGSVVIYSSDFLRTRETSENFVSRLKEISTKLDIHIIETPLLRERYFGDMEGKSSDNYEIIWKLDEKEVHETEFNTEPVPKVLNRISNLILEVESDPIPSRHIIFVSHGDALQILQTAFCDTPSSKHRSLPHWSQGEIKKLSKNIVQG</sequence>
<evidence type="ECO:0008006" key="3">
    <source>
        <dbReference type="Google" id="ProtNLM"/>
    </source>
</evidence>
<dbReference type="CDD" id="cd07067">
    <property type="entry name" value="HP_PGM_like"/>
    <property type="match status" value="1"/>
</dbReference>
<dbReference type="Pfam" id="PF00300">
    <property type="entry name" value="His_Phos_1"/>
    <property type="match status" value="1"/>
</dbReference>
<keyword evidence="2" id="KW-1185">Reference proteome</keyword>
<dbReference type="PANTHER" id="PTHR47821">
    <property type="entry name" value="PHOSPHOGLYCERATE MUTASE FAMILY PROTEIN"/>
    <property type="match status" value="1"/>
</dbReference>
<accession>A0ABR2WP51</accession>
<dbReference type="InterPro" id="IPR013078">
    <property type="entry name" value="His_Pase_superF_clade-1"/>
</dbReference>